<evidence type="ECO:0000313" key="2">
    <source>
        <dbReference type="Proteomes" id="UP000814140"/>
    </source>
</evidence>
<keyword evidence="2" id="KW-1185">Reference proteome</keyword>
<proteinExistence type="predicted"/>
<organism evidence="1 2">
    <name type="scientific">Artomyces pyxidatus</name>
    <dbReference type="NCBI Taxonomy" id="48021"/>
    <lineage>
        <taxon>Eukaryota</taxon>
        <taxon>Fungi</taxon>
        <taxon>Dikarya</taxon>
        <taxon>Basidiomycota</taxon>
        <taxon>Agaricomycotina</taxon>
        <taxon>Agaricomycetes</taxon>
        <taxon>Russulales</taxon>
        <taxon>Auriscalpiaceae</taxon>
        <taxon>Artomyces</taxon>
    </lineage>
</organism>
<accession>A0ACB8T7V0</accession>
<evidence type="ECO:0000313" key="1">
    <source>
        <dbReference type="EMBL" id="KAI0064864.1"/>
    </source>
</evidence>
<name>A0ACB8T7V0_9AGAM</name>
<gene>
    <name evidence="1" type="ORF">BV25DRAFT_1822618</name>
</gene>
<reference evidence="1" key="1">
    <citation type="submission" date="2021-03" db="EMBL/GenBank/DDBJ databases">
        <authorList>
            <consortium name="DOE Joint Genome Institute"/>
            <person name="Ahrendt S."/>
            <person name="Looney B.P."/>
            <person name="Miyauchi S."/>
            <person name="Morin E."/>
            <person name="Drula E."/>
            <person name="Courty P.E."/>
            <person name="Chicoki N."/>
            <person name="Fauchery L."/>
            <person name="Kohler A."/>
            <person name="Kuo A."/>
            <person name="Labutti K."/>
            <person name="Pangilinan J."/>
            <person name="Lipzen A."/>
            <person name="Riley R."/>
            <person name="Andreopoulos W."/>
            <person name="He G."/>
            <person name="Johnson J."/>
            <person name="Barry K.W."/>
            <person name="Grigoriev I.V."/>
            <person name="Nagy L."/>
            <person name="Hibbett D."/>
            <person name="Henrissat B."/>
            <person name="Matheny P.B."/>
            <person name="Labbe J."/>
            <person name="Martin F."/>
        </authorList>
    </citation>
    <scope>NUCLEOTIDE SEQUENCE</scope>
    <source>
        <strain evidence="1">HHB10654</strain>
    </source>
</reference>
<dbReference type="Proteomes" id="UP000814140">
    <property type="component" value="Unassembled WGS sequence"/>
</dbReference>
<sequence length="352" mass="38768">MPFSFRVLELACAIPPGASWTMTNWNDPVLLAKEYTSFIKLVHVLGGLYIWEFFTNLDFEWSIITGRRKCRWTLGLYLGTRLSALAAVVAIFVGFDVESQIDCQTWLTLVFLFGYSGFLFAAALIVLRIMAIWERNIPVMIIAVAAWLTNTAFYFHNLARPGGVIGRAAWSTETGACAIQDTVRNRANIIVTLATDAVLLLLMLFGLLRYRNAGMVRGGIWKILYNQGLLWVVVVTVAEVPPTVFIILNLNDALNLMFQVPELVIMAIGATRIYRSLAEFSSISDLLPIAHYASERPQQSSSVQRALSLSSPPAHVSGGNVYVMDAMNMSGSTRAGDDDAFGKVASLNDGVV</sequence>
<comment type="caution">
    <text evidence="1">The sequence shown here is derived from an EMBL/GenBank/DDBJ whole genome shotgun (WGS) entry which is preliminary data.</text>
</comment>
<dbReference type="EMBL" id="MU277197">
    <property type="protein sequence ID" value="KAI0064864.1"/>
    <property type="molecule type" value="Genomic_DNA"/>
</dbReference>
<reference evidence="1" key="2">
    <citation type="journal article" date="2022" name="New Phytol.">
        <title>Evolutionary transition to the ectomycorrhizal habit in the genomes of a hyperdiverse lineage of mushroom-forming fungi.</title>
        <authorList>
            <person name="Looney B."/>
            <person name="Miyauchi S."/>
            <person name="Morin E."/>
            <person name="Drula E."/>
            <person name="Courty P.E."/>
            <person name="Kohler A."/>
            <person name="Kuo A."/>
            <person name="LaButti K."/>
            <person name="Pangilinan J."/>
            <person name="Lipzen A."/>
            <person name="Riley R."/>
            <person name="Andreopoulos W."/>
            <person name="He G."/>
            <person name="Johnson J."/>
            <person name="Nolan M."/>
            <person name="Tritt A."/>
            <person name="Barry K.W."/>
            <person name="Grigoriev I.V."/>
            <person name="Nagy L.G."/>
            <person name="Hibbett D."/>
            <person name="Henrissat B."/>
            <person name="Matheny P.B."/>
            <person name="Labbe J."/>
            <person name="Martin F.M."/>
        </authorList>
    </citation>
    <scope>NUCLEOTIDE SEQUENCE</scope>
    <source>
        <strain evidence="1">HHB10654</strain>
    </source>
</reference>
<protein>
    <submittedName>
        <fullName evidence="1">Uncharacterized protein</fullName>
    </submittedName>
</protein>